<evidence type="ECO:0000256" key="1">
    <source>
        <dbReference type="SAM" id="MobiDB-lite"/>
    </source>
</evidence>
<dbReference type="Proteomes" id="UP001165121">
    <property type="component" value="Unassembled WGS sequence"/>
</dbReference>
<gene>
    <name evidence="2" type="ORF">Pfra01_000697300</name>
</gene>
<proteinExistence type="predicted"/>
<evidence type="ECO:0000313" key="3">
    <source>
        <dbReference type="Proteomes" id="UP001165121"/>
    </source>
</evidence>
<feature type="region of interest" description="Disordered" evidence="1">
    <location>
        <begin position="119"/>
        <end position="142"/>
    </location>
</feature>
<evidence type="ECO:0000313" key="2">
    <source>
        <dbReference type="EMBL" id="GMF30956.1"/>
    </source>
</evidence>
<keyword evidence="3" id="KW-1185">Reference proteome</keyword>
<accession>A0A9W6UD68</accession>
<organism evidence="2 3">
    <name type="scientific">Phytophthora fragariaefolia</name>
    <dbReference type="NCBI Taxonomy" id="1490495"/>
    <lineage>
        <taxon>Eukaryota</taxon>
        <taxon>Sar</taxon>
        <taxon>Stramenopiles</taxon>
        <taxon>Oomycota</taxon>
        <taxon>Peronosporomycetes</taxon>
        <taxon>Peronosporales</taxon>
        <taxon>Peronosporaceae</taxon>
        <taxon>Phytophthora</taxon>
    </lineage>
</organism>
<name>A0A9W6UD68_9STRA</name>
<reference evidence="2" key="1">
    <citation type="submission" date="2023-04" db="EMBL/GenBank/DDBJ databases">
        <title>Phytophthora fragariaefolia NBRC 109709.</title>
        <authorList>
            <person name="Ichikawa N."/>
            <person name="Sato H."/>
            <person name="Tonouchi N."/>
        </authorList>
    </citation>
    <scope>NUCLEOTIDE SEQUENCE</scope>
    <source>
        <strain evidence="2">NBRC 109709</strain>
    </source>
</reference>
<dbReference type="EMBL" id="BSXT01000608">
    <property type="protein sequence ID" value="GMF30956.1"/>
    <property type="molecule type" value="Genomic_DNA"/>
</dbReference>
<feature type="region of interest" description="Disordered" evidence="1">
    <location>
        <begin position="17"/>
        <end position="85"/>
    </location>
</feature>
<feature type="compositionally biased region" description="Basic and acidic residues" evidence="1">
    <location>
        <begin position="58"/>
        <end position="70"/>
    </location>
</feature>
<sequence>MTPLKILRRDAEDAKPIVAQVSVTHPDEAKPGPRSELVGRAGGSDRPIASDAVSEASEAAREIRPDHEETAFQLNTPLIATQDDTGDEEVCYHEGGDLFAEDVKKEMAVLPEVTATMDEVTTEDIQVGHPAENTPGEIGRLR</sequence>
<dbReference type="AlphaFoldDB" id="A0A9W6UD68"/>
<comment type="caution">
    <text evidence="2">The sequence shown here is derived from an EMBL/GenBank/DDBJ whole genome shotgun (WGS) entry which is preliminary data.</text>
</comment>
<feature type="compositionally biased region" description="Polar residues" evidence="1">
    <location>
        <begin position="72"/>
        <end position="83"/>
    </location>
</feature>
<protein>
    <submittedName>
        <fullName evidence="2">Unnamed protein product</fullName>
    </submittedName>
</protein>